<dbReference type="EMBL" id="JAQJAN010000008">
    <property type="protein sequence ID" value="KAJ5724584.1"/>
    <property type="molecule type" value="Genomic_DNA"/>
</dbReference>
<accession>A0AAD6HKT1</accession>
<comment type="caution">
    <text evidence="1">The sequence shown here is derived from an EMBL/GenBank/DDBJ whole genome shotgun (WGS) entry which is preliminary data.</text>
</comment>
<sequence length="193" mass="22033">MPPWEYQEMGSVIGYLASKYVPISKEVCENLRNLANAHRSKQRGNGPVMFFLLPPDIAPPLGRLGFEWERDIDLVEWKIGGLVGMGHEFLYRVIHANHLERRNLVIRNAPSGAGCDGLPDTFIGANLEVYQDEDWLPWTEPADRHAIRNYAQLWATLPPIERPNLAWRMSKIIQHDPEYSLEDTVYLGNALAD</sequence>
<protein>
    <submittedName>
        <fullName evidence="1">Uncharacterized protein</fullName>
    </submittedName>
</protein>
<proteinExistence type="predicted"/>
<dbReference type="Proteomes" id="UP001215712">
    <property type="component" value="Unassembled WGS sequence"/>
</dbReference>
<evidence type="ECO:0000313" key="2">
    <source>
        <dbReference type="Proteomes" id="UP001215712"/>
    </source>
</evidence>
<keyword evidence="2" id="KW-1185">Reference proteome</keyword>
<evidence type="ECO:0000313" key="1">
    <source>
        <dbReference type="EMBL" id="KAJ5724584.1"/>
    </source>
</evidence>
<dbReference type="AlphaFoldDB" id="A0AAD6HKT1"/>
<gene>
    <name evidence="1" type="ORF">N7493_006312</name>
</gene>
<reference evidence="1" key="2">
    <citation type="submission" date="2023-01" db="EMBL/GenBank/DDBJ databases">
        <authorList>
            <person name="Petersen C."/>
        </authorList>
    </citation>
    <scope>NUCLEOTIDE SEQUENCE</scope>
    <source>
        <strain evidence="1">IBT 17514</strain>
    </source>
</reference>
<reference evidence="1" key="1">
    <citation type="journal article" date="2023" name="IMA Fungus">
        <title>Comparative genomic study of the Penicillium genus elucidates a diverse pangenome and 15 lateral gene transfer events.</title>
        <authorList>
            <person name="Petersen C."/>
            <person name="Sorensen T."/>
            <person name="Nielsen M.R."/>
            <person name="Sondergaard T.E."/>
            <person name="Sorensen J.L."/>
            <person name="Fitzpatrick D.A."/>
            <person name="Frisvad J.C."/>
            <person name="Nielsen K.L."/>
        </authorList>
    </citation>
    <scope>NUCLEOTIDE SEQUENCE</scope>
    <source>
        <strain evidence="1">IBT 17514</strain>
    </source>
</reference>
<name>A0AAD6HKT1_9EURO</name>
<organism evidence="1 2">
    <name type="scientific">Penicillium malachiteum</name>
    <dbReference type="NCBI Taxonomy" id="1324776"/>
    <lineage>
        <taxon>Eukaryota</taxon>
        <taxon>Fungi</taxon>
        <taxon>Dikarya</taxon>
        <taxon>Ascomycota</taxon>
        <taxon>Pezizomycotina</taxon>
        <taxon>Eurotiomycetes</taxon>
        <taxon>Eurotiomycetidae</taxon>
        <taxon>Eurotiales</taxon>
        <taxon>Aspergillaceae</taxon>
        <taxon>Penicillium</taxon>
    </lineage>
</organism>